<keyword evidence="3" id="KW-1185">Reference proteome</keyword>
<dbReference type="RefSeq" id="WP_208196969.1">
    <property type="nucleotide sequence ID" value="NZ_CP076023.1"/>
</dbReference>
<protein>
    <submittedName>
        <fullName evidence="2">Uncharacterized protein</fullName>
    </submittedName>
</protein>
<dbReference type="EMBL" id="CP076023">
    <property type="protein sequence ID" value="QWC16407.1"/>
    <property type="molecule type" value="Genomic_DNA"/>
</dbReference>
<sequence length="239" mass="25469">MRPDHRMRPPALRDVPALSRLMATAVLAHSPRRSGPFARRVLVASIAVMVVVLPGWFHRDRRVVVQLARVDARGQLQMGVRACTAGVVAGAASIGGAWLSGVALTLAGVFPMASDAGFGAELAVWLWFWVVLPAPLAVILVPWFVLAAHKALIVRMPPVTWFVAGLAAEPGEHALLAVAELVRERVAPGQTIGTHAADARHAVAYRHWGLTPVQPDALVLTTRVPPVPDPTAPVGTDVR</sequence>
<gene>
    <name evidence="2" type="ORF">KKR89_01645</name>
</gene>
<feature type="transmembrane region" description="Helical" evidence="1">
    <location>
        <begin position="78"/>
        <end position="104"/>
    </location>
</feature>
<name>A0ABX8GJP0_9CELL</name>
<organism evidence="2 3">
    <name type="scientific">Cellulomonas dongxiuzhuiae</name>
    <dbReference type="NCBI Taxonomy" id="2819979"/>
    <lineage>
        <taxon>Bacteria</taxon>
        <taxon>Bacillati</taxon>
        <taxon>Actinomycetota</taxon>
        <taxon>Actinomycetes</taxon>
        <taxon>Micrococcales</taxon>
        <taxon>Cellulomonadaceae</taxon>
        <taxon>Cellulomonas</taxon>
    </lineage>
</organism>
<evidence type="ECO:0000256" key="1">
    <source>
        <dbReference type="SAM" id="Phobius"/>
    </source>
</evidence>
<keyword evidence="1" id="KW-1133">Transmembrane helix</keyword>
<proteinExistence type="predicted"/>
<reference evidence="2 3" key="1">
    <citation type="submission" date="2021-05" db="EMBL/GenBank/DDBJ databases">
        <title>Novel species in genus Cellulomonas.</title>
        <authorList>
            <person name="Zhang G."/>
        </authorList>
    </citation>
    <scope>NUCLEOTIDE SEQUENCE [LARGE SCALE GENOMIC DNA]</scope>
    <source>
        <strain evidence="3">zg-ZUI157</strain>
    </source>
</reference>
<evidence type="ECO:0000313" key="2">
    <source>
        <dbReference type="EMBL" id="QWC16407.1"/>
    </source>
</evidence>
<dbReference type="Proteomes" id="UP000679335">
    <property type="component" value="Chromosome"/>
</dbReference>
<accession>A0ABX8GJP0</accession>
<evidence type="ECO:0000313" key="3">
    <source>
        <dbReference type="Proteomes" id="UP000679335"/>
    </source>
</evidence>
<keyword evidence="1" id="KW-0812">Transmembrane</keyword>
<feature type="transmembrane region" description="Helical" evidence="1">
    <location>
        <begin position="124"/>
        <end position="146"/>
    </location>
</feature>
<feature type="transmembrane region" description="Helical" evidence="1">
    <location>
        <begin position="38"/>
        <end position="57"/>
    </location>
</feature>
<keyword evidence="1" id="KW-0472">Membrane</keyword>